<keyword evidence="3" id="KW-1185">Reference proteome</keyword>
<dbReference type="RefSeq" id="WP_009118323.1">
    <property type="nucleotide sequence ID" value="NZ_JH164926.1"/>
</dbReference>
<dbReference type="PATRIC" id="fig|1032488.3.peg.571"/>
<proteinExistence type="predicted"/>
<feature type="domain" description="Phage head morphogenesis" evidence="1">
    <location>
        <begin position="145"/>
        <end position="254"/>
    </location>
</feature>
<dbReference type="HOGENOM" id="CLU_569643_0_0_4"/>
<comment type="caution">
    <text evidence="2">The sequence shown here is derived from an EMBL/GenBank/DDBJ whole genome shotgun (WGS) entry which is preliminary data.</text>
</comment>
<dbReference type="AlphaFoldDB" id="G4CG90"/>
<reference evidence="2 3" key="1">
    <citation type="submission" date="2011-05" db="EMBL/GenBank/DDBJ databases">
        <authorList>
            <person name="Muzny D."/>
            <person name="Qin X."/>
            <person name="Deng J."/>
            <person name="Jiang H."/>
            <person name="Liu Y."/>
            <person name="Qu J."/>
            <person name="Song X.-Z."/>
            <person name="Zhang L."/>
            <person name="Thornton R."/>
            <person name="Coyle M."/>
            <person name="Francisco L."/>
            <person name="Jackson L."/>
            <person name="Javaid M."/>
            <person name="Korchina V."/>
            <person name="Kovar C."/>
            <person name="Mata R."/>
            <person name="Mathew T."/>
            <person name="Ngo R."/>
            <person name="Nguyen L."/>
            <person name="Nguyen N."/>
            <person name="Okwuonu G."/>
            <person name="Ongeri F."/>
            <person name="Pham C."/>
            <person name="Simmons D."/>
            <person name="Wilczek-Boney K."/>
            <person name="Hale W."/>
            <person name="Jakkamsetti A."/>
            <person name="Pham P."/>
            <person name="Ruth R."/>
            <person name="San Lucas F."/>
            <person name="Warren J."/>
            <person name="Zhang J."/>
            <person name="Zhao Z."/>
            <person name="Zhou C."/>
            <person name="Zhu D."/>
            <person name="Lee S."/>
            <person name="Bess C."/>
            <person name="Blankenburg K."/>
            <person name="Forbes L."/>
            <person name="Fu Q."/>
            <person name="Gubbala S."/>
            <person name="Hirani K."/>
            <person name="Jayaseelan J.C."/>
            <person name="Lara F."/>
            <person name="Munidasa M."/>
            <person name="Palculict T."/>
            <person name="Patil S."/>
            <person name="Pu L.-L."/>
            <person name="Saada N."/>
            <person name="Tang L."/>
            <person name="Weissenberger G."/>
            <person name="Zhu Y."/>
            <person name="Hemphill L."/>
            <person name="Shang Y."/>
            <person name="Youmans B."/>
            <person name="Ayvaz T."/>
            <person name="Ross M."/>
            <person name="Santibanez J."/>
            <person name="Aqrawi P."/>
            <person name="Gross S."/>
            <person name="Joshi V."/>
            <person name="Fowler G."/>
            <person name="Nazareth L."/>
            <person name="Reid J."/>
            <person name="Worley K."/>
            <person name="Petrosino J."/>
            <person name="Highlander S."/>
            <person name="Gibbs R."/>
        </authorList>
    </citation>
    <scope>NUCLEOTIDE SEQUENCE [LARGE SCALE GENOMIC DNA]</scope>
    <source>
        <strain evidence="2 3">871</strain>
    </source>
</reference>
<evidence type="ECO:0000313" key="3">
    <source>
        <dbReference type="Proteomes" id="UP000003019"/>
    </source>
</evidence>
<dbReference type="OrthoDB" id="8614104at2"/>
<accession>G4CG90</accession>
<protein>
    <submittedName>
        <fullName evidence="2">Putative bacteriophage protein</fullName>
    </submittedName>
</protein>
<gene>
    <name evidence="2" type="ORF">HMPREF9371_0629</name>
</gene>
<dbReference type="NCBIfam" id="TIGR01641">
    <property type="entry name" value="phageSPP1_gp7"/>
    <property type="match status" value="1"/>
</dbReference>
<dbReference type="STRING" id="1032488.HMPREF9371_0629"/>
<name>G4CG90_9NEIS</name>
<dbReference type="Proteomes" id="UP000003019">
    <property type="component" value="Unassembled WGS sequence"/>
</dbReference>
<evidence type="ECO:0000259" key="1">
    <source>
        <dbReference type="Pfam" id="PF04233"/>
    </source>
</evidence>
<dbReference type="EMBL" id="AGAY01000022">
    <property type="protein sequence ID" value="EGY53138.1"/>
    <property type="molecule type" value="Genomic_DNA"/>
</dbReference>
<sequence>MTPNEQIIHDLLTRQIDLMRYERSVRRDVLQQLETMRREVEDKLRGQNLDEMGRRELAALLADIDAILSRDYDLISGSLNTAEVVEDESEWLFVWLGGMAAMYGLPEPKRLPETHKQALQNGLLVGGLTIAEAFTGQRDALMRRIRAQVRMAAVGGSDWESLKTDLQAAFKRAIQHAETTTATWISTIANQTTYWAGKANPWVKGYRHISVLDSKTSSVCTNRHGKLWDKQKQPQGHDFEFRVPPMHPNCRSRLVWVADLGDDFQGVSGEDWVKGRTLAQLQEQFGKGIGQMLHDGTISLHDAVRRGGLEAITLRGLRREHALSVLSGDFGQRFGQVRRIVAEMKSGGAELSAVRQVAQDKVWHAADLSKRAQSWLGAETGKVWLSEDTLIKQLYNHPELPLATYRRIPQILNQADLVVQVDGLKIAFVRKDEEILKAVVKTTQDREELYLVSLFSAKEKEMLRTRAKGVILFERETGG</sequence>
<dbReference type="InterPro" id="IPR006528">
    <property type="entry name" value="Phage_head_morphogenesis_dom"/>
</dbReference>
<dbReference type="Pfam" id="PF04233">
    <property type="entry name" value="Phage_Mu_F"/>
    <property type="match status" value="1"/>
</dbReference>
<evidence type="ECO:0000313" key="2">
    <source>
        <dbReference type="EMBL" id="EGY53138.1"/>
    </source>
</evidence>
<organism evidence="2 3">
    <name type="scientific">Neisseria shayeganii 871</name>
    <dbReference type="NCBI Taxonomy" id="1032488"/>
    <lineage>
        <taxon>Bacteria</taxon>
        <taxon>Pseudomonadati</taxon>
        <taxon>Pseudomonadota</taxon>
        <taxon>Betaproteobacteria</taxon>
        <taxon>Neisseriales</taxon>
        <taxon>Neisseriaceae</taxon>
        <taxon>Neisseria</taxon>
    </lineage>
</organism>